<dbReference type="Gene3D" id="1.10.10.10">
    <property type="entry name" value="Winged helix-like DNA-binding domain superfamily/Winged helix DNA-binding domain"/>
    <property type="match status" value="1"/>
</dbReference>
<evidence type="ECO:0000256" key="3">
    <source>
        <dbReference type="ARBA" id="ARBA00023125"/>
    </source>
</evidence>
<feature type="domain" description="HTH lysR-type" evidence="5">
    <location>
        <begin position="1"/>
        <end position="58"/>
    </location>
</feature>
<evidence type="ECO:0000313" key="6">
    <source>
        <dbReference type="EMBL" id="KSV58891.1"/>
    </source>
</evidence>
<evidence type="ECO:0000256" key="1">
    <source>
        <dbReference type="ARBA" id="ARBA00009437"/>
    </source>
</evidence>
<dbReference type="GO" id="GO:0003700">
    <property type="term" value="F:DNA-binding transcription factor activity"/>
    <property type="evidence" value="ECO:0007669"/>
    <property type="project" value="InterPro"/>
</dbReference>
<dbReference type="SUPFAM" id="SSF46785">
    <property type="entry name" value="Winged helix' DNA-binding domain"/>
    <property type="match status" value="1"/>
</dbReference>
<keyword evidence="3" id="KW-0238">DNA-binding</keyword>
<keyword evidence="7" id="KW-1185">Reference proteome</keyword>
<gene>
    <name evidence="6" type="ORF">ASU35_11085</name>
</gene>
<comment type="similarity">
    <text evidence="1">Belongs to the LysR transcriptional regulatory family.</text>
</comment>
<dbReference type="Gene3D" id="3.40.190.10">
    <property type="entry name" value="Periplasmic binding protein-like II"/>
    <property type="match status" value="2"/>
</dbReference>
<evidence type="ECO:0000259" key="5">
    <source>
        <dbReference type="PROSITE" id="PS50931"/>
    </source>
</evidence>
<dbReference type="PRINTS" id="PR00039">
    <property type="entry name" value="HTHLYSR"/>
</dbReference>
<organism evidence="6 7">
    <name type="scientific">Acetivibrio ethanolgignens</name>
    <dbReference type="NCBI Taxonomy" id="290052"/>
    <lineage>
        <taxon>Bacteria</taxon>
        <taxon>Bacillati</taxon>
        <taxon>Bacillota</taxon>
        <taxon>Clostridia</taxon>
        <taxon>Eubacteriales</taxon>
        <taxon>Oscillospiraceae</taxon>
        <taxon>Acetivibrio</taxon>
    </lineage>
</organism>
<dbReference type="InterPro" id="IPR047788">
    <property type="entry name" value="LysR-like_Sec_metab"/>
</dbReference>
<dbReference type="Pfam" id="PF00126">
    <property type="entry name" value="HTH_1"/>
    <property type="match status" value="1"/>
</dbReference>
<evidence type="ECO:0000313" key="7">
    <source>
        <dbReference type="Proteomes" id="UP000054874"/>
    </source>
</evidence>
<evidence type="ECO:0000256" key="2">
    <source>
        <dbReference type="ARBA" id="ARBA00023015"/>
    </source>
</evidence>
<name>A0A0V8QE71_9FIRM</name>
<dbReference type="AlphaFoldDB" id="A0A0V8QE71"/>
<dbReference type="Pfam" id="PF03466">
    <property type="entry name" value="LysR_substrate"/>
    <property type="match status" value="1"/>
</dbReference>
<keyword evidence="4" id="KW-0804">Transcription</keyword>
<dbReference type="STRING" id="290052.ASU35_11085"/>
<dbReference type="SUPFAM" id="SSF53850">
    <property type="entry name" value="Periplasmic binding protein-like II"/>
    <property type="match status" value="1"/>
</dbReference>
<accession>A0A0V8QE71</accession>
<dbReference type="PANTHER" id="PTHR30126:SF40">
    <property type="entry name" value="HTH-TYPE TRANSCRIPTIONAL REGULATOR GLTR"/>
    <property type="match status" value="1"/>
</dbReference>
<keyword evidence="2" id="KW-0805">Transcription regulation</keyword>
<dbReference type="OrthoDB" id="119203at2"/>
<dbReference type="PROSITE" id="PS50931">
    <property type="entry name" value="HTH_LYSR"/>
    <property type="match status" value="1"/>
</dbReference>
<protein>
    <submittedName>
        <fullName evidence="6">LysR family transcriptional regulator</fullName>
    </submittedName>
</protein>
<dbReference type="InterPro" id="IPR005119">
    <property type="entry name" value="LysR_subst-bd"/>
</dbReference>
<dbReference type="RefSeq" id="WP_058352875.1">
    <property type="nucleotide sequence ID" value="NZ_CABMMD010000157.1"/>
</dbReference>
<sequence length="304" mass="34445">MNLKQLEAFVHIADSGSFSIAARELFLTQPTISAHISSLERELNTRFFVRNTKEVRLSESGIILYDYAKQMIRLQKEIEKTFLEREEKEQQCIRIAASTIPAQYILPGILAVFSKKYPSRQFLVMEVDSAKVVEAVINSTADIGFTGTVIDKHLCKYIPFYQDELVIIAPNNSKFRRLLEKEKNAGWMKEEAVILREKGSGTRREAEKQLRRIGIQLSQLNVIASMESPEAIKRAVENGLGISIISKLAVQEEVKKGTLLALPISDTDMCRNINLVYNCSIHLPRGSEELVKVVKELYKKEGNV</sequence>
<dbReference type="Proteomes" id="UP000054874">
    <property type="component" value="Unassembled WGS sequence"/>
</dbReference>
<evidence type="ECO:0000256" key="4">
    <source>
        <dbReference type="ARBA" id="ARBA00023163"/>
    </source>
</evidence>
<comment type="caution">
    <text evidence="6">The sequence shown here is derived from an EMBL/GenBank/DDBJ whole genome shotgun (WGS) entry which is preliminary data.</text>
</comment>
<dbReference type="GO" id="GO:0000976">
    <property type="term" value="F:transcription cis-regulatory region binding"/>
    <property type="evidence" value="ECO:0007669"/>
    <property type="project" value="TreeGrafter"/>
</dbReference>
<dbReference type="InterPro" id="IPR036390">
    <property type="entry name" value="WH_DNA-bd_sf"/>
</dbReference>
<dbReference type="EMBL" id="LNAM01000157">
    <property type="protein sequence ID" value="KSV58891.1"/>
    <property type="molecule type" value="Genomic_DNA"/>
</dbReference>
<dbReference type="InterPro" id="IPR036388">
    <property type="entry name" value="WH-like_DNA-bd_sf"/>
</dbReference>
<proteinExistence type="inferred from homology"/>
<dbReference type="InterPro" id="IPR000847">
    <property type="entry name" value="LysR_HTH_N"/>
</dbReference>
<dbReference type="NCBIfam" id="NF040786">
    <property type="entry name" value="LysR_Sec_metab"/>
    <property type="match status" value="1"/>
</dbReference>
<reference evidence="6 7" key="1">
    <citation type="submission" date="2015-11" db="EMBL/GenBank/DDBJ databases">
        <title>Butyribacter intestini gen. nov., sp. nov., a butyric acid-producing bacterium of the family Lachnospiraceae isolated from the human faeces.</title>
        <authorList>
            <person name="Zou Y."/>
            <person name="Xue W."/>
            <person name="Luo G."/>
            <person name="Lv M."/>
        </authorList>
    </citation>
    <scope>NUCLEOTIDE SEQUENCE [LARGE SCALE GENOMIC DNA]</scope>
    <source>
        <strain evidence="6 7">ACET-33324</strain>
    </source>
</reference>
<dbReference type="FunFam" id="1.10.10.10:FF:000001">
    <property type="entry name" value="LysR family transcriptional regulator"/>
    <property type="match status" value="1"/>
</dbReference>
<dbReference type="PANTHER" id="PTHR30126">
    <property type="entry name" value="HTH-TYPE TRANSCRIPTIONAL REGULATOR"/>
    <property type="match status" value="1"/>
</dbReference>